<dbReference type="EMBL" id="SPNW01000008">
    <property type="protein sequence ID" value="TIA92154.1"/>
    <property type="molecule type" value="Genomic_DNA"/>
</dbReference>
<evidence type="ECO:0000259" key="14">
    <source>
        <dbReference type="Pfam" id="PF25904"/>
    </source>
</evidence>
<evidence type="ECO:0000256" key="8">
    <source>
        <dbReference type="ARBA" id="ARBA00022884"/>
    </source>
</evidence>
<comment type="similarity">
    <text evidence="10">Belongs to the class I-like SAM-binding methyltransferase superfamily. TRM11 methyltransferase family.</text>
</comment>
<dbReference type="PROSITE" id="PS00092">
    <property type="entry name" value="N6_MTASE"/>
    <property type="match status" value="1"/>
</dbReference>
<evidence type="ECO:0000256" key="5">
    <source>
        <dbReference type="ARBA" id="ARBA00022679"/>
    </source>
</evidence>
<reference evidence="16 17" key="1">
    <citation type="submission" date="2019-03" db="EMBL/GenBank/DDBJ databases">
        <title>Sequencing 23 genomes of Wallemia ichthyophaga.</title>
        <authorList>
            <person name="Gostincar C."/>
        </authorList>
    </citation>
    <scope>NUCLEOTIDE SEQUENCE [LARGE SCALE GENOMIC DNA]</scope>
    <source>
        <strain evidence="16 17">EXF-5753</strain>
    </source>
</reference>
<dbReference type="GO" id="GO:0000049">
    <property type="term" value="F:tRNA binding"/>
    <property type="evidence" value="ECO:0007669"/>
    <property type="project" value="UniProtKB-UniRule"/>
</dbReference>
<keyword evidence="4 10" id="KW-0489">Methyltransferase</keyword>
<keyword evidence="2" id="KW-0963">Cytoplasm</keyword>
<evidence type="ECO:0000256" key="10">
    <source>
        <dbReference type="PROSITE-ProRule" id="PRU00959"/>
    </source>
</evidence>
<dbReference type="Gene3D" id="3.40.50.150">
    <property type="entry name" value="Vaccinia Virus protein VP39"/>
    <property type="match status" value="1"/>
</dbReference>
<feature type="coiled-coil region" evidence="11">
    <location>
        <begin position="313"/>
        <end position="397"/>
    </location>
</feature>
<evidence type="ECO:0000313" key="16">
    <source>
        <dbReference type="EMBL" id="TIA92154.1"/>
    </source>
</evidence>
<feature type="domain" description="BRE1-like coiled-coil containing" evidence="15">
    <location>
        <begin position="52"/>
        <end position="189"/>
    </location>
</feature>
<dbReference type="PANTHER" id="PTHR13370">
    <property type="entry name" value="RNA METHYLASE-RELATED"/>
    <property type="match status" value="1"/>
</dbReference>
<dbReference type="PROSITE" id="PS51627">
    <property type="entry name" value="SAM_MT_TRM11"/>
    <property type="match status" value="1"/>
</dbReference>
<evidence type="ECO:0000256" key="12">
    <source>
        <dbReference type="SAM" id="MobiDB-lite"/>
    </source>
</evidence>
<keyword evidence="8 10" id="KW-0694">RNA-binding</keyword>
<comment type="subcellular location">
    <subcellularLocation>
        <location evidence="1">Cytoplasm</location>
    </subcellularLocation>
</comment>
<dbReference type="EC" id="2.1.1.214" evidence="9"/>
<evidence type="ECO:0000256" key="2">
    <source>
        <dbReference type="ARBA" id="ARBA00022490"/>
    </source>
</evidence>
<keyword evidence="5 10" id="KW-0808">Transferase</keyword>
<dbReference type="GO" id="GO:0005737">
    <property type="term" value="C:cytoplasm"/>
    <property type="evidence" value="ECO:0007669"/>
    <property type="project" value="UniProtKB-SubCell"/>
</dbReference>
<accession>A0A4T0FWI7</accession>
<dbReference type="InterPro" id="IPR000241">
    <property type="entry name" value="RlmKL-like_Mtase"/>
</dbReference>
<feature type="region of interest" description="Disordered" evidence="12">
    <location>
        <begin position="1014"/>
        <end position="1034"/>
    </location>
</feature>
<dbReference type="GO" id="GO:0160102">
    <property type="term" value="F:tRNA (guanine(10)-N2)-methyltransferase activity"/>
    <property type="evidence" value="ECO:0007669"/>
    <property type="project" value="UniProtKB-EC"/>
</dbReference>
<dbReference type="GO" id="GO:0008033">
    <property type="term" value="P:tRNA processing"/>
    <property type="evidence" value="ECO:0007669"/>
    <property type="project" value="UniProtKB-UniRule"/>
</dbReference>
<feature type="compositionally biased region" description="Pro residues" evidence="12">
    <location>
        <begin position="242"/>
        <end position="259"/>
    </location>
</feature>
<proteinExistence type="inferred from homology"/>
<comment type="caution">
    <text evidence="16">The sequence shown here is derived from an EMBL/GenBank/DDBJ whole genome shotgun (WGS) entry which is preliminary data.</text>
</comment>
<feature type="coiled-coil region" evidence="11">
    <location>
        <begin position="459"/>
        <end position="486"/>
    </location>
</feature>
<dbReference type="PRINTS" id="PR00507">
    <property type="entry name" value="N12N6MTFRASE"/>
</dbReference>
<dbReference type="GO" id="GO:0032259">
    <property type="term" value="P:methylation"/>
    <property type="evidence" value="ECO:0007669"/>
    <property type="project" value="UniProtKB-UniRule"/>
</dbReference>
<evidence type="ECO:0000256" key="6">
    <source>
        <dbReference type="ARBA" id="ARBA00022691"/>
    </source>
</evidence>
<keyword evidence="7 10" id="KW-0819">tRNA processing</keyword>
<dbReference type="Proteomes" id="UP000310189">
    <property type="component" value="Unassembled WGS sequence"/>
</dbReference>
<gene>
    <name evidence="16" type="ORF">E3P99_00694</name>
</gene>
<keyword evidence="3 10" id="KW-0820">tRNA-binding</keyword>
<dbReference type="InterPro" id="IPR058643">
    <property type="entry name" value="BRE1-like_CC"/>
</dbReference>
<dbReference type="SUPFAM" id="SSF53335">
    <property type="entry name" value="S-adenosyl-L-methionine-dependent methyltransferases"/>
    <property type="match status" value="1"/>
</dbReference>
<evidence type="ECO:0000259" key="15">
    <source>
        <dbReference type="Pfam" id="PF26095"/>
    </source>
</evidence>
<evidence type="ECO:0000256" key="3">
    <source>
        <dbReference type="ARBA" id="ARBA00022555"/>
    </source>
</evidence>
<evidence type="ECO:0000313" key="17">
    <source>
        <dbReference type="Proteomes" id="UP000310189"/>
    </source>
</evidence>
<sequence length="1220" mass="139559">MDLKKRKFQDEDSNDLESEDATLEAFRKEAIWRQMREYKRQYEATLDRLHVLESKSNSLESSLSSVEVCWNELIDVLQLVIVPSSSVQSNDALKDFLDYSNSEDLALLNSALSVRSGATKELIGSVLTTATRNLSPDAIQLQKQAHMYQQQSNSYKQELRLTRLQLEDCKSQWESTKDRLLNAEKQVDRVKSSLIPQIHQEANPVNANANDAKANANANADSPMHTQKAESVDHIKSEPSQAPSPAPKEPSQPPPPPGPTKEELEDARKLAMQRMTESVELRADRVKLSQELDSLRVTLRRPNDETILESGLYKDLQQHIEHLQTDADTAKAQYTQLQKEVESILTSRREYEDRLKTDINAQLEDALQRLQAKEADINRLRGQREELNNELNVRRTKDSGKLQHIEQTQQLSESRLERIRCLNSEIQRLKGRIAAGYGNETAYHAIMGDEANEDDLNLTIRLDTQLKTANEELASLRSQISSLQKEDDIHVRLEQTEKKLSAFEKAFGESADPEVQKLASQINERDERIKKLELQNAESESTSNAIYGEIERLSKAWEVLDEQNRSKIFDLEQLEEKVTRLMTEKAKADNKYFAAMRAKDAVDIERKTAQRTHEKQSKTIEKLLESEKQLQHQISIHERELVVYSTKTKALEDRVFSTERELSSARLLGDESKRRLMEVSAKLNERHSMYEDERAAKRRLEEDNTKLRSDMQRIPTNGPVSSGAMNGIHTAKEENLQRERDQLFFLLRCSTCKNELKSHCITRSSVLYTMKYLLVFSQSLFDFRLAELDSVVKVLNINLSRPRDEDVDLNSACLAVEISSEVEARALAGRCVLIKHIIQIFADGSSYDEMHEKNKQAVDLWKGYRESRFAFNLESPYKSIPKERRREIIYSFSYMQFTGQVTFKNPDVQFEVFEEHKADTDKGSAHTFTSRSFHRVYFGRFIAYGQRSLVPKFDVKKRAYFGNTSMESEVTVIMANQALARKGSLVWDPFVGTGSMLYLCAYFGSYVMGSDLDGRQMRGQPGKQHTGHPNSRSGGILSAAKDYGVLDKFLDLFTADVTRIGWRLGGMLDAIVTDPPYGVRAGAKRIGLKQGVEFKESYTAQPLPPVQDYDLLNLTIDLVVMSAYLLKKGGRLVYFLPTVNEEYKETDVPTCQGMRIIANSVQDFGKWSRRLITMEKYEDVNTEDTLQNILANIDINKADKNVSHSNFREKFFRAFEPLEK</sequence>
<name>A0A4T0FWI7_9BASI</name>
<dbReference type="GO" id="GO:0043527">
    <property type="term" value="C:tRNA methyltransferase complex"/>
    <property type="evidence" value="ECO:0007669"/>
    <property type="project" value="UniProtKB-ARBA"/>
</dbReference>
<feature type="region of interest" description="Disordered" evidence="12">
    <location>
        <begin position="215"/>
        <end position="265"/>
    </location>
</feature>
<evidence type="ECO:0000259" key="13">
    <source>
        <dbReference type="Pfam" id="PF01170"/>
    </source>
</evidence>
<keyword evidence="17" id="KW-1185">Reference proteome</keyword>
<evidence type="ECO:0000256" key="9">
    <source>
        <dbReference type="ARBA" id="ARBA00066937"/>
    </source>
</evidence>
<evidence type="ECO:0000256" key="11">
    <source>
        <dbReference type="SAM" id="Coils"/>
    </source>
</evidence>
<feature type="domain" description="Ribosomal RNA large subunit methyltransferase K/L-like methyltransferase" evidence="13">
    <location>
        <begin position="957"/>
        <end position="1085"/>
    </location>
</feature>
<protein>
    <recommendedName>
        <fullName evidence="9">tRNA (guanine(10)-N(2))-methyltransferase</fullName>
        <ecNumber evidence="9">2.1.1.214</ecNumber>
    </recommendedName>
</protein>
<feature type="compositionally biased region" description="Basic and acidic residues" evidence="12">
    <location>
        <begin position="227"/>
        <end position="237"/>
    </location>
</feature>
<dbReference type="Pfam" id="PF26095">
    <property type="entry name" value="CC_Bre1"/>
    <property type="match status" value="1"/>
</dbReference>
<keyword evidence="11" id="KW-0175">Coiled coil</keyword>
<dbReference type="Pfam" id="PF01170">
    <property type="entry name" value="UPF0020"/>
    <property type="match status" value="1"/>
</dbReference>
<dbReference type="InterPro" id="IPR016691">
    <property type="entry name" value="TRMT11"/>
</dbReference>
<dbReference type="Pfam" id="PF25904">
    <property type="entry name" value="Tmrp11_N"/>
    <property type="match status" value="1"/>
</dbReference>
<dbReference type="InterPro" id="IPR059073">
    <property type="entry name" value="TRMT11_N"/>
</dbReference>
<dbReference type="AlphaFoldDB" id="A0A4T0FWI7"/>
<evidence type="ECO:0000256" key="4">
    <source>
        <dbReference type="ARBA" id="ARBA00022603"/>
    </source>
</evidence>
<dbReference type="PANTHER" id="PTHR13370:SF3">
    <property type="entry name" value="TRNA (GUANINE(10)-N2)-METHYLTRANSFERASE HOMOLOG"/>
    <property type="match status" value="1"/>
</dbReference>
<evidence type="ECO:0000256" key="1">
    <source>
        <dbReference type="ARBA" id="ARBA00004496"/>
    </source>
</evidence>
<evidence type="ECO:0000256" key="7">
    <source>
        <dbReference type="ARBA" id="ARBA00022694"/>
    </source>
</evidence>
<dbReference type="Pfam" id="PF08647">
    <property type="entry name" value="BRE1"/>
    <property type="match status" value="1"/>
</dbReference>
<dbReference type="InterPro" id="IPR029063">
    <property type="entry name" value="SAM-dependent_MTases_sf"/>
</dbReference>
<keyword evidence="6 10" id="KW-0949">S-adenosyl-L-methionine</keyword>
<feature type="coiled-coil region" evidence="11">
    <location>
        <begin position="515"/>
        <end position="542"/>
    </location>
</feature>
<feature type="domain" description="tRNA (guanine(10)-N(2))-methyltransferase TRMT11 N-terminal" evidence="14">
    <location>
        <begin position="770"/>
        <end position="947"/>
    </location>
</feature>
<dbReference type="OrthoDB" id="296065at2759"/>
<organism evidence="16 17">
    <name type="scientific">Wallemia hederae</name>
    <dbReference type="NCBI Taxonomy" id="1540922"/>
    <lineage>
        <taxon>Eukaryota</taxon>
        <taxon>Fungi</taxon>
        <taxon>Dikarya</taxon>
        <taxon>Basidiomycota</taxon>
        <taxon>Wallemiomycotina</taxon>
        <taxon>Wallemiomycetes</taxon>
        <taxon>Wallemiales</taxon>
        <taxon>Wallemiaceae</taxon>
        <taxon>Wallemia</taxon>
    </lineage>
</organism>
<dbReference type="InterPro" id="IPR002052">
    <property type="entry name" value="DNA_methylase_N6_adenine_CS"/>
</dbReference>